<protein>
    <recommendedName>
        <fullName evidence="3">RCC1 repeat-containing protein</fullName>
    </recommendedName>
</protein>
<dbReference type="Proteomes" id="UP000528460">
    <property type="component" value="Unassembled WGS sequence"/>
</dbReference>
<dbReference type="PROSITE" id="PS00626">
    <property type="entry name" value="RCC1_2"/>
    <property type="match status" value="1"/>
</dbReference>
<dbReference type="Pfam" id="PF13540">
    <property type="entry name" value="RCC1_2"/>
    <property type="match status" value="1"/>
</dbReference>
<dbReference type="SUPFAM" id="SSF50985">
    <property type="entry name" value="RCC1/BLIP-II"/>
    <property type="match status" value="1"/>
</dbReference>
<dbReference type="InterPro" id="IPR000408">
    <property type="entry name" value="Reg_chr_condens"/>
</dbReference>
<dbReference type="InterPro" id="IPR009091">
    <property type="entry name" value="RCC1/BLIP-II"/>
</dbReference>
<sequence length="154" mass="16213">MARGCLGKGECHHTKGDSVRRVKSNWAVILAVCIFAAAGCGEPQPEPDLDVGAVPAAEELTAVKVPLAVSAGACHSLFLRKDGVVWAWGQNVSGQLGTGNTSSTPQEPPPLAEPVKRFLASEEDSQPSSRAPWLKWLAVSEAGSLIAAAAWWWS</sequence>
<dbReference type="Gene3D" id="2.130.10.30">
    <property type="entry name" value="Regulator of chromosome condensation 1/beta-lactamase-inhibitor protein II"/>
    <property type="match status" value="1"/>
</dbReference>
<evidence type="ECO:0000313" key="1">
    <source>
        <dbReference type="EMBL" id="NOK12447.1"/>
    </source>
</evidence>
<accession>A0A7Y4NFJ6</accession>
<organism evidence="1 2">
    <name type="scientific">Corallococcus exercitus</name>
    <dbReference type="NCBI Taxonomy" id="2316736"/>
    <lineage>
        <taxon>Bacteria</taxon>
        <taxon>Pseudomonadati</taxon>
        <taxon>Myxococcota</taxon>
        <taxon>Myxococcia</taxon>
        <taxon>Myxococcales</taxon>
        <taxon>Cystobacterineae</taxon>
        <taxon>Myxococcaceae</taxon>
        <taxon>Corallococcus</taxon>
    </lineage>
</organism>
<proteinExistence type="predicted"/>
<reference evidence="1 2" key="1">
    <citation type="submission" date="2020-05" db="EMBL/GenBank/DDBJ databases">
        <authorList>
            <person name="Whitworth D."/>
        </authorList>
    </citation>
    <scope>NUCLEOTIDE SEQUENCE [LARGE SCALE GENOMIC DNA]</scope>
    <source>
        <strain evidence="1 2">CA046A</strain>
    </source>
</reference>
<evidence type="ECO:0000313" key="2">
    <source>
        <dbReference type="Proteomes" id="UP000528460"/>
    </source>
</evidence>
<dbReference type="AlphaFoldDB" id="A0A7Y4NFJ6"/>
<evidence type="ECO:0008006" key="3">
    <source>
        <dbReference type="Google" id="ProtNLM"/>
    </source>
</evidence>
<name>A0A7Y4NFJ6_9BACT</name>
<comment type="caution">
    <text evidence="1">The sequence shown here is derived from an EMBL/GenBank/DDBJ whole genome shotgun (WGS) entry which is preliminary data.</text>
</comment>
<gene>
    <name evidence="1" type="ORF">HNS30_25725</name>
</gene>
<dbReference type="EMBL" id="JABFJW010000232">
    <property type="protein sequence ID" value="NOK12447.1"/>
    <property type="molecule type" value="Genomic_DNA"/>
</dbReference>